<organism evidence="3 4">
    <name type="scientific">Butyrivibrio proteoclasticus (strain ATCC 51982 / DSM 14932 / B316)</name>
    <name type="common">Clostridium proteoclasticum</name>
    <dbReference type="NCBI Taxonomy" id="515622"/>
    <lineage>
        <taxon>Bacteria</taxon>
        <taxon>Bacillati</taxon>
        <taxon>Bacillota</taxon>
        <taxon>Clostridia</taxon>
        <taxon>Lachnospirales</taxon>
        <taxon>Lachnospiraceae</taxon>
        <taxon>Butyrivibrio</taxon>
    </lineage>
</organism>
<dbReference type="InterPro" id="IPR000160">
    <property type="entry name" value="GGDEF_dom"/>
</dbReference>
<feature type="domain" description="GGDEF" evidence="2">
    <location>
        <begin position="318"/>
        <end position="457"/>
    </location>
</feature>
<dbReference type="InterPro" id="IPR050469">
    <property type="entry name" value="Diguanylate_Cyclase"/>
</dbReference>
<name>E0RVL1_BUTPB</name>
<dbReference type="SMART" id="SM00267">
    <property type="entry name" value="GGDEF"/>
    <property type="match status" value="1"/>
</dbReference>
<keyword evidence="1" id="KW-0472">Membrane</keyword>
<accession>E0RVL1</accession>
<dbReference type="GO" id="GO:1902201">
    <property type="term" value="P:negative regulation of bacterial-type flagellum-dependent cell motility"/>
    <property type="evidence" value="ECO:0007669"/>
    <property type="project" value="TreeGrafter"/>
</dbReference>
<dbReference type="KEGG" id="bpb:bpr_I2127"/>
<keyword evidence="1" id="KW-0812">Transmembrane</keyword>
<proteinExistence type="predicted"/>
<dbReference type="InterPro" id="IPR029787">
    <property type="entry name" value="Nucleotide_cyclase"/>
</dbReference>
<dbReference type="PANTHER" id="PTHR45138">
    <property type="entry name" value="REGULATORY COMPONENTS OF SENSORY TRANSDUCTION SYSTEM"/>
    <property type="match status" value="1"/>
</dbReference>
<dbReference type="eggNOG" id="COG2199">
    <property type="taxonomic scope" value="Bacteria"/>
</dbReference>
<evidence type="ECO:0000313" key="4">
    <source>
        <dbReference type="Proteomes" id="UP000001299"/>
    </source>
</evidence>
<sequence length="457" mass="51872">MRIRKIKRTTKYTLLIITLMILFNLAFGVILSKAALKAMRAQIDERMLDISNTAAAMINGDDLAKMTADDQGSPEYQRVMENLTYFQDNIELSYIYCIMQVGEREFVFGVDPTIENPGEFGSPIVYTDALYNASKGKADVDDEPYEDDWGKFYSAYSPVYDSNGDVAGIVAVDFEARWYQNRIKQLGTITIGFTVLAFVFSLGLSVIIATRFRKSFMHLYKKMNDLSVGIETLVHEVAPESETEDYTSLASIESKNGFGDAVDLLGDKINVMQARLAKQIEVIRSRAYVDSLTGLNNRTSYEEYVNRLEKKLIDGLRISFSVVVFDINQLKAVNDTFGHEYGDMVIVSVAKDISRFFEGHRIYRIGGDEFVCILEDVDPSVNIERIREEVDKKNLESPILHDSSFEIGVSIGCATYDPAVDYGYMEVFNRADTAMYADKRAFYQTHQDRRNKESEHK</sequence>
<keyword evidence="1" id="KW-1133">Transmembrane helix</keyword>
<keyword evidence="4" id="KW-1185">Reference proteome</keyword>
<dbReference type="Gene3D" id="3.30.70.270">
    <property type="match status" value="1"/>
</dbReference>
<dbReference type="PROSITE" id="PS50887">
    <property type="entry name" value="GGDEF"/>
    <property type="match status" value="1"/>
</dbReference>
<gene>
    <name evidence="3" type="ordered locus">bpr_I2127</name>
</gene>
<dbReference type="eggNOG" id="COG3290">
    <property type="taxonomic scope" value="Bacteria"/>
</dbReference>
<dbReference type="HOGENOM" id="CLU_598104_0_0_9"/>
<feature type="transmembrane region" description="Helical" evidence="1">
    <location>
        <begin position="189"/>
        <end position="212"/>
    </location>
</feature>
<evidence type="ECO:0000313" key="3">
    <source>
        <dbReference type="EMBL" id="ADL34860.1"/>
    </source>
</evidence>
<dbReference type="RefSeq" id="WP_013281514.1">
    <property type="nucleotide sequence ID" value="NC_014387.1"/>
</dbReference>
<reference evidence="3 4" key="1">
    <citation type="journal article" date="2010" name="PLoS ONE">
        <title>The glycobiome of the rumen bacterium Butyrivibrio proteoclasticus B316(T) highlights adaptation to a polysaccharide-rich environment.</title>
        <authorList>
            <person name="Kelly W.J."/>
            <person name="Leahy S.C."/>
            <person name="Altermann E."/>
            <person name="Yeoman C.J."/>
            <person name="Dunne J.C."/>
            <person name="Kong Z."/>
            <person name="Pacheco D.M."/>
            <person name="Li D."/>
            <person name="Noel S.J."/>
            <person name="Moon C.D."/>
            <person name="Cookson A.L."/>
            <person name="Attwood G.T."/>
        </authorList>
    </citation>
    <scope>NUCLEOTIDE SEQUENCE [LARGE SCALE GENOMIC DNA]</scope>
    <source>
        <strain evidence="4">ATCC 51982 / DSM 14932 / B316</strain>
    </source>
</reference>
<feature type="transmembrane region" description="Helical" evidence="1">
    <location>
        <begin position="12"/>
        <end position="31"/>
    </location>
</feature>
<dbReference type="GO" id="GO:0052621">
    <property type="term" value="F:diguanylate cyclase activity"/>
    <property type="evidence" value="ECO:0007669"/>
    <property type="project" value="TreeGrafter"/>
</dbReference>
<dbReference type="NCBIfam" id="TIGR00254">
    <property type="entry name" value="GGDEF"/>
    <property type="match status" value="1"/>
</dbReference>
<dbReference type="EMBL" id="CP001810">
    <property type="protein sequence ID" value="ADL34860.1"/>
    <property type="molecule type" value="Genomic_DNA"/>
</dbReference>
<dbReference type="Proteomes" id="UP000001299">
    <property type="component" value="Chromosome 1"/>
</dbReference>
<dbReference type="AlphaFoldDB" id="E0RVL1"/>
<evidence type="ECO:0000259" key="2">
    <source>
        <dbReference type="PROSITE" id="PS50887"/>
    </source>
</evidence>
<dbReference type="GO" id="GO:0043709">
    <property type="term" value="P:cell adhesion involved in single-species biofilm formation"/>
    <property type="evidence" value="ECO:0007669"/>
    <property type="project" value="TreeGrafter"/>
</dbReference>
<dbReference type="InterPro" id="IPR043128">
    <property type="entry name" value="Rev_trsase/Diguanyl_cyclase"/>
</dbReference>
<dbReference type="SUPFAM" id="SSF55073">
    <property type="entry name" value="Nucleotide cyclase"/>
    <property type="match status" value="1"/>
</dbReference>
<dbReference type="Pfam" id="PF00990">
    <property type="entry name" value="GGDEF"/>
    <property type="match status" value="1"/>
</dbReference>
<dbReference type="InterPro" id="IPR029151">
    <property type="entry name" value="Sensor-like_sf"/>
</dbReference>
<dbReference type="STRING" id="515622.bpr_I2127"/>
<dbReference type="PANTHER" id="PTHR45138:SF9">
    <property type="entry name" value="DIGUANYLATE CYCLASE DGCM-RELATED"/>
    <property type="match status" value="1"/>
</dbReference>
<dbReference type="CDD" id="cd01949">
    <property type="entry name" value="GGDEF"/>
    <property type="match status" value="1"/>
</dbReference>
<dbReference type="SUPFAM" id="SSF103190">
    <property type="entry name" value="Sensory domain-like"/>
    <property type="match status" value="1"/>
</dbReference>
<protein>
    <submittedName>
        <fullName evidence="3">GGDEF domain-containing protein</fullName>
    </submittedName>
</protein>
<dbReference type="GO" id="GO:0005886">
    <property type="term" value="C:plasma membrane"/>
    <property type="evidence" value="ECO:0007669"/>
    <property type="project" value="TreeGrafter"/>
</dbReference>
<evidence type="ECO:0000256" key="1">
    <source>
        <dbReference type="SAM" id="Phobius"/>
    </source>
</evidence>